<sequence>MRFAPLTAHPHIALVVSRRGRVISVIPANARRVLSDYLDWPFEYREVDMRERLLELNLRLDSQDAGYAFTVVLQLVYQVVRPERVVVEHIDVLHEFAEAIIQRARAIAQKLGERGDVHTPGAAEQIIRTAVQRTLYRVAARFAPCQEREATAAMTDELWNDTVLKATLAASNLELLRPAVQIQESRRALHQSSPHLLFTDSQVAESLASEVQQADTQPKDALHNVKPSDFARESQSDASPHAQMVSMMGEDKARAAWNGNDIRSGASVSSSTVSSLSPIWEDEQNAADGADDGQADMWATSSKTVALDTDTGLLSSERPAAASLPSDGTHWRESLEPVEQSEIEQSPTRSTPCLPSNEYSRHEIVARWIELLRAQDAWVFRYVVQMIVAHPEKTAAVIGDLTTDPVLCDRATDPDCSMLLAETLRGILDMESAERGSLADAEQRAVLSEEEPDWMVLRRVFDDP</sequence>
<evidence type="ECO:0000313" key="3">
    <source>
        <dbReference type="Proteomes" id="UP000000263"/>
    </source>
</evidence>
<proteinExistence type="predicted"/>
<dbReference type="Proteomes" id="UP000000263">
    <property type="component" value="Chromosome"/>
</dbReference>
<accession>A7NHB9</accession>
<dbReference type="STRING" id="383372.Rcas_0745"/>
<feature type="region of interest" description="Disordered" evidence="1">
    <location>
        <begin position="318"/>
        <end position="354"/>
    </location>
</feature>
<gene>
    <name evidence="2" type="ordered locus">Rcas_0745</name>
</gene>
<evidence type="ECO:0000313" key="2">
    <source>
        <dbReference type="EMBL" id="ABU56866.1"/>
    </source>
</evidence>
<protein>
    <submittedName>
        <fullName evidence="2">Uncharacterized protein</fullName>
    </submittedName>
</protein>
<dbReference type="EMBL" id="CP000804">
    <property type="protein sequence ID" value="ABU56866.1"/>
    <property type="molecule type" value="Genomic_DNA"/>
</dbReference>
<name>A7NHB9_ROSCS</name>
<dbReference type="AlphaFoldDB" id="A7NHB9"/>
<organism evidence="2 3">
    <name type="scientific">Roseiflexus castenholzii (strain DSM 13941 / HLO8)</name>
    <dbReference type="NCBI Taxonomy" id="383372"/>
    <lineage>
        <taxon>Bacteria</taxon>
        <taxon>Bacillati</taxon>
        <taxon>Chloroflexota</taxon>
        <taxon>Chloroflexia</taxon>
        <taxon>Chloroflexales</taxon>
        <taxon>Roseiflexineae</taxon>
        <taxon>Roseiflexaceae</taxon>
        <taxon>Roseiflexus</taxon>
    </lineage>
</organism>
<keyword evidence="3" id="KW-1185">Reference proteome</keyword>
<dbReference type="HOGENOM" id="CLU_589088_0_0_0"/>
<feature type="compositionally biased region" description="Polar residues" evidence="1">
    <location>
        <begin position="343"/>
        <end position="354"/>
    </location>
</feature>
<reference evidence="2 3" key="1">
    <citation type="submission" date="2007-08" db="EMBL/GenBank/DDBJ databases">
        <title>Complete sequence of Roseiflexus castenholzii DSM 13941.</title>
        <authorList>
            <consortium name="US DOE Joint Genome Institute"/>
            <person name="Copeland A."/>
            <person name="Lucas S."/>
            <person name="Lapidus A."/>
            <person name="Barry K."/>
            <person name="Glavina del Rio T."/>
            <person name="Dalin E."/>
            <person name="Tice H."/>
            <person name="Pitluck S."/>
            <person name="Thompson L.S."/>
            <person name="Brettin T."/>
            <person name="Bruce D."/>
            <person name="Detter J.C."/>
            <person name="Han C."/>
            <person name="Tapia R."/>
            <person name="Schmutz J."/>
            <person name="Larimer F."/>
            <person name="Land M."/>
            <person name="Hauser L."/>
            <person name="Kyrpides N."/>
            <person name="Mikhailova N."/>
            <person name="Bryant D.A."/>
            <person name="Hanada S."/>
            <person name="Tsukatani Y."/>
            <person name="Richardson P."/>
        </authorList>
    </citation>
    <scope>NUCLEOTIDE SEQUENCE [LARGE SCALE GENOMIC DNA]</scope>
    <source>
        <strain evidence="3">DSM 13941 / HLO8</strain>
    </source>
</reference>
<dbReference type="KEGG" id="rca:Rcas_0745"/>
<evidence type="ECO:0000256" key="1">
    <source>
        <dbReference type="SAM" id="MobiDB-lite"/>
    </source>
</evidence>